<dbReference type="GO" id="GO:0000027">
    <property type="term" value="P:ribosomal large subunit assembly"/>
    <property type="evidence" value="ECO:0007669"/>
    <property type="project" value="UniProtKB-UniRule"/>
</dbReference>
<dbReference type="Proteomes" id="UP001149813">
    <property type="component" value="Unassembled WGS sequence"/>
</dbReference>
<evidence type="ECO:0000256" key="2">
    <source>
        <dbReference type="ARBA" id="ARBA00018339"/>
    </source>
</evidence>
<dbReference type="InterPro" id="IPR011687">
    <property type="entry name" value="Nop53/GLTSCR2"/>
</dbReference>
<comment type="subcellular location">
    <subcellularLocation>
        <location evidence="5">Nucleus</location>
        <location evidence="5">Nucleolus</location>
    </subcellularLocation>
    <subcellularLocation>
        <location evidence="5">Nucleus</location>
        <location evidence="5">Nucleoplasm</location>
    </subcellularLocation>
</comment>
<evidence type="ECO:0000256" key="3">
    <source>
        <dbReference type="ARBA" id="ARBA00022517"/>
    </source>
</evidence>
<feature type="region of interest" description="Disordered" evidence="6">
    <location>
        <begin position="242"/>
        <end position="312"/>
    </location>
</feature>
<reference evidence="7" key="1">
    <citation type="submission" date="2022-07" db="EMBL/GenBank/DDBJ databases">
        <title>Phylogenomic reconstructions and comparative analyses of Kickxellomycotina fungi.</title>
        <authorList>
            <person name="Reynolds N.K."/>
            <person name="Stajich J.E."/>
            <person name="Barry K."/>
            <person name="Grigoriev I.V."/>
            <person name="Crous P."/>
            <person name="Smith M.E."/>
        </authorList>
    </citation>
    <scope>NUCLEOTIDE SEQUENCE</scope>
    <source>
        <strain evidence="7">NBRC 32514</strain>
    </source>
</reference>
<keyword evidence="3 5" id="KW-0690">Ribosome biogenesis</keyword>
<dbReference type="GO" id="GO:0008097">
    <property type="term" value="F:5S rRNA binding"/>
    <property type="evidence" value="ECO:0007669"/>
    <property type="project" value="TreeGrafter"/>
</dbReference>
<evidence type="ECO:0000256" key="1">
    <source>
        <dbReference type="ARBA" id="ARBA00008838"/>
    </source>
</evidence>
<feature type="compositionally biased region" description="Basic residues" evidence="6">
    <location>
        <begin position="286"/>
        <end position="301"/>
    </location>
</feature>
<organism evidence="7 8">
    <name type="scientific">Coemansia erecta</name>
    <dbReference type="NCBI Taxonomy" id="147472"/>
    <lineage>
        <taxon>Eukaryota</taxon>
        <taxon>Fungi</taxon>
        <taxon>Fungi incertae sedis</taxon>
        <taxon>Zoopagomycota</taxon>
        <taxon>Kickxellomycotina</taxon>
        <taxon>Kickxellomycetes</taxon>
        <taxon>Kickxellales</taxon>
        <taxon>Kickxellaceae</taxon>
        <taxon>Coemansia</taxon>
    </lineage>
</organism>
<dbReference type="Pfam" id="PF07767">
    <property type="entry name" value="Nop53"/>
    <property type="match status" value="1"/>
</dbReference>
<evidence type="ECO:0000313" key="7">
    <source>
        <dbReference type="EMBL" id="KAJ1724200.1"/>
    </source>
</evidence>
<feature type="compositionally biased region" description="Basic and acidic residues" evidence="6">
    <location>
        <begin position="302"/>
        <end position="312"/>
    </location>
</feature>
<feature type="region of interest" description="Disordered" evidence="6">
    <location>
        <begin position="1"/>
        <end position="54"/>
    </location>
</feature>
<evidence type="ECO:0000256" key="6">
    <source>
        <dbReference type="SAM" id="MobiDB-lite"/>
    </source>
</evidence>
<gene>
    <name evidence="7" type="ORF">LPJ53_001538</name>
</gene>
<dbReference type="PANTHER" id="PTHR14211:SF7">
    <property type="entry name" value="RIBOSOME BIOGENESIS PROTEIN NOP53"/>
    <property type="match status" value="1"/>
</dbReference>
<dbReference type="AlphaFoldDB" id="A0A9W7Y684"/>
<dbReference type="EMBL" id="JANBOJ010000039">
    <property type="protein sequence ID" value="KAJ1724200.1"/>
    <property type="molecule type" value="Genomic_DNA"/>
</dbReference>
<keyword evidence="8" id="KW-1185">Reference proteome</keyword>
<dbReference type="OrthoDB" id="5072at2759"/>
<evidence type="ECO:0000256" key="5">
    <source>
        <dbReference type="PIRNR" id="PIRNR017302"/>
    </source>
</evidence>
<feature type="compositionally biased region" description="Acidic residues" evidence="6">
    <location>
        <begin position="259"/>
        <end position="274"/>
    </location>
</feature>
<sequence>MSQVAASKEGKSRGGRKSKADWRKNIDIADVEEALEEKREDERENGAPVEERKNADLFTVDIAGDEQTKRRLRQKKKLRVDEILDRRSKVPAAVVGTKLGDERKRKISESKLKRELKKIAGFNGKQRTAPDALKAGSSASSMDIWGAPDNSTSGKNKKKGIVSRQKLAHLAMLPAVEVAHPGASYRPDAKQHKELIDKAGDEYAAVIRRQEKHSEFVNFTGVQPMDGLNECAAIVAQEMMEVDDNADDAAEDDKTIVDGSDESGSEGEEEEEGDASANEDSSAKTKATKRKTRVQRNRQRRVAKEKFEQKMAKAERDLVRKAQHAKRFATIVDKEAAKAEEVVQHKRKLAQEKALKPRERIGKHKVPKLLEAVKLTEELPTSLRQLQPEGSSYAESFNSLMKRNFIEPEVAFKQKVEKVKTRTTEKWSYKDFK</sequence>
<feature type="compositionally biased region" description="Acidic residues" evidence="6">
    <location>
        <begin position="242"/>
        <end position="251"/>
    </location>
</feature>
<keyword evidence="4 5" id="KW-0539">Nucleus</keyword>
<evidence type="ECO:0000313" key="8">
    <source>
        <dbReference type="Proteomes" id="UP001149813"/>
    </source>
</evidence>
<evidence type="ECO:0000256" key="4">
    <source>
        <dbReference type="ARBA" id="ARBA00023242"/>
    </source>
</evidence>
<dbReference type="GO" id="GO:0005730">
    <property type="term" value="C:nucleolus"/>
    <property type="evidence" value="ECO:0007669"/>
    <property type="project" value="UniProtKB-SubCell"/>
</dbReference>
<dbReference type="PANTHER" id="PTHR14211">
    <property type="entry name" value="GLIOMA SUPPRESSOR CANDIDATE REGION GENE 2"/>
    <property type="match status" value="1"/>
</dbReference>
<name>A0A9W7Y684_9FUNG</name>
<dbReference type="GO" id="GO:0006364">
    <property type="term" value="P:rRNA processing"/>
    <property type="evidence" value="ECO:0007669"/>
    <property type="project" value="TreeGrafter"/>
</dbReference>
<proteinExistence type="inferred from homology"/>
<feature type="region of interest" description="Disordered" evidence="6">
    <location>
        <begin position="121"/>
        <end position="161"/>
    </location>
</feature>
<feature type="compositionally biased region" description="Basic and acidic residues" evidence="6">
    <location>
        <begin position="8"/>
        <end position="27"/>
    </location>
</feature>
<comment type="caution">
    <text evidence="7">The sequence shown here is derived from an EMBL/GenBank/DDBJ whole genome shotgun (WGS) entry which is preliminary data.</text>
</comment>
<protein>
    <recommendedName>
        <fullName evidence="2 5">Ribosome biogenesis protein NOP53</fullName>
    </recommendedName>
</protein>
<comment type="function">
    <text evidence="5">May play a role in ribosome biogenesis.</text>
</comment>
<dbReference type="GO" id="GO:0005654">
    <property type="term" value="C:nucleoplasm"/>
    <property type="evidence" value="ECO:0007669"/>
    <property type="project" value="UniProtKB-SubCell"/>
</dbReference>
<feature type="compositionally biased region" description="Basic and acidic residues" evidence="6">
    <location>
        <begin position="36"/>
        <end position="54"/>
    </location>
</feature>
<accession>A0A9W7Y684</accession>
<comment type="similarity">
    <text evidence="1 5">Belongs to the NOP53 family.</text>
</comment>
<dbReference type="PIRSF" id="PIRSF017302">
    <property type="entry name" value="Gltscr2"/>
    <property type="match status" value="1"/>
</dbReference>